<dbReference type="InterPro" id="IPR003593">
    <property type="entry name" value="AAA+_ATPase"/>
</dbReference>
<evidence type="ECO:0000256" key="7">
    <source>
        <dbReference type="ARBA" id="ARBA00023136"/>
    </source>
</evidence>
<feature type="domain" description="ABC transporter" evidence="10">
    <location>
        <begin position="772"/>
        <end position="1013"/>
    </location>
</feature>
<dbReference type="InterPro" id="IPR003439">
    <property type="entry name" value="ABC_transporter-like_ATP-bd"/>
</dbReference>
<keyword evidence="5" id="KW-0067">ATP-binding</keyword>
<feature type="compositionally biased region" description="Polar residues" evidence="8">
    <location>
        <begin position="430"/>
        <end position="445"/>
    </location>
</feature>
<feature type="transmembrane region" description="Helical" evidence="9">
    <location>
        <begin position="575"/>
        <end position="608"/>
    </location>
</feature>
<keyword evidence="2" id="KW-0813">Transport</keyword>
<feature type="transmembrane region" description="Helical" evidence="9">
    <location>
        <begin position="518"/>
        <end position="535"/>
    </location>
</feature>
<proteinExistence type="predicted"/>
<dbReference type="InterPro" id="IPR011527">
    <property type="entry name" value="ABC1_TM_dom"/>
</dbReference>
<keyword evidence="4" id="KW-0547">Nucleotide-binding</keyword>
<sequence length="1018" mass="112917">MLLVSSNHLNNYFAEKLLFSEVEDVVAYVGRLQDQLMGTFAIVVGCALLYHLMGFAFLALALPVPFWILLSVQNSKVEVERLHFYRRQSAARINTISDIILQLRNVKMMGLGNVLSQYVERKAYDEVEARKHWRHSHNSLISLSAFRQTMNPALVLAMGVFWTQTLSLADVATVFASFTMALQVADFLVQAQYFFLHWAAVAIELRDVTVALKGDTIFEDMSLEIQEGKVSMVIGPVGCGKSTLLKLLLREVEPTAGIILAKTMSKALCGQDAWLPSVTVRQLVVGVHGYQEEWYRNVLMILFLDSDVLSWPDGDNTSVSLLSPNLTKSQKQRLALARALYARPSLLVLDDTLCDIDLPKSSAILERLFGENGLTRRWNCTSVVVTNNHLRFCDTILEIKEDGQLWEHVDVRRFLETTPVATYLSIRPSATSPELETEPSSTFAAPQNDAGHPKPFSELAFPDLSHIWDIISYLLRHAGRWSIFFGPVVCGIAALVEVLPPIVLAYTYQAALSDPKYFACYFAFGLLTLFTNWAACRATPAYIAKTDPYYLVTLFGNDLGVISSEAQSTLLQSPWFVFTVLFYTAAIVPAVHLGVLLAPIVAIFLYAAQHVYSQLSAQLRVLKTQDLDILQAHLAETVAGIEHIRSFAQQPQSVDKMLSILYASRKLSYYDFKANGNLAACCDALCGLIAIVVVALASLWPENVSCPGFALSLLSISTFSEILHGAIRISVNLQDYLGTVCRIRKFCQDTPQEQYPSTAPSVPDSWLPTGQLEFRQATSKSEGAASLPGHALKDATFAVEAGEKAGLGGYPYDGQSSVIFVVLRMVDYTGSIRIDGREVKSIPHEILRASITTITEDGIAFSGSVRINLDPYSITEDRFTDADLISMLTRVGLWQIVSRRGGLDADISHMHFSLGHLQLLNLARGALHKRRAGTRIVLIDEATSRLDVDTEFQMSDFMDGEFAGATVLIVAQRLQCFETADVVLMMREGRVDSILRQDEDTGEWYEDFDREDGGAVQV</sequence>
<dbReference type="SMART" id="SM00382">
    <property type="entry name" value="AAA"/>
    <property type="match status" value="1"/>
</dbReference>
<evidence type="ECO:0000259" key="10">
    <source>
        <dbReference type="PROSITE" id="PS50893"/>
    </source>
</evidence>
<dbReference type="InterPro" id="IPR027417">
    <property type="entry name" value="P-loop_NTPase"/>
</dbReference>
<accession>A0A162K7D6</accession>
<dbReference type="Pfam" id="PF00005">
    <property type="entry name" value="ABC_tran"/>
    <property type="match status" value="2"/>
</dbReference>
<dbReference type="GO" id="GO:0016020">
    <property type="term" value="C:membrane"/>
    <property type="evidence" value="ECO:0007669"/>
    <property type="project" value="UniProtKB-SubCell"/>
</dbReference>
<evidence type="ECO:0000256" key="3">
    <source>
        <dbReference type="ARBA" id="ARBA00022692"/>
    </source>
</evidence>
<feature type="domain" description="ABC transporter" evidence="10">
    <location>
        <begin position="203"/>
        <end position="448"/>
    </location>
</feature>
<dbReference type="AlphaFoldDB" id="A0A162K7D6"/>
<dbReference type="GO" id="GO:0005524">
    <property type="term" value="F:ATP binding"/>
    <property type="evidence" value="ECO:0007669"/>
    <property type="project" value="UniProtKB-KW"/>
</dbReference>
<keyword evidence="6 9" id="KW-1133">Transmembrane helix</keyword>
<comment type="caution">
    <text evidence="12">The sequence shown here is derived from an EMBL/GenBank/DDBJ whole genome shotgun (WGS) entry which is preliminary data.</text>
</comment>
<dbReference type="Gene3D" id="3.40.50.300">
    <property type="entry name" value="P-loop containing nucleotide triphosphate hydrolases"/>
    <property type="match status" value="2"/>
</dbReference>
<feature type="transmembrane region" description="Helical" evidence="9">
    <location>
        <begin position="40"/>
        <end position="70"/>
    </location>
</feature>
<feature type="domain" description="ABC transmembrane type-1" evidence="11">
    <location>
        <begin position="537"/>
        <end position="700"/>
    </location>
</feature>
<dbReference type="SUPFAM" id="SSF52540">
    <property type="entry name" value="P-loop containing nucleoside triphosphate hydrolases"/>
    <property type="match status" value="2"/>
</dbReference>
<dbReference type="PANTHER" id="PTHR24223:SF399">
    <property type="entry name" value="ABC TRANSPORTER ATNG"/>
    <property type="match status" value="1"/>
</dbReference>
<feature type="transmembrane region" description="Helical" evidence="9">
    <location>
        <begin position="678"/>
        <end position="700"/>
    </location>
</feature>
<gene>
    <name evidence="12" type="ORF">LEL_02408</name>
</gene>
<keyword evidence="3 9" id="KW-0812">Transmembrane</keyword>
<evidence type="ECO:0000256" key="9">
    <source>
        <dbReference type="SAM" id="Phobius"/>
    </source>
</evidence>
<dbReference type="GO" id="GO:0140359">
    <property type="term" value="F:ABC-type transporter activity"/>
    <property type="evidence" value="ECO:0007669"/>
    <property type="project" value="InterPro"/>
</dbReference>
<dbReference type="Gene3D" id="1.20.1560.10">
    <property type="entry name" value="ABC transporter type 1, transmembrane domain"/>
    <property type="match status" value="2"/>
</dbReference>
<dbReference type="Pfam" id="PF00664">
    <property type="entry name" value="ABC_membrane"/>
    <property type="match status" value="1"/>
</dbReference>
<dbReference type="PROSITE" id="PS50893">
    <property type="entry name" value="ABC_TRANSPORTER_2"/>
    <property type="match status" value="2"/>
</dbReference>
<evidence type="ECO:0000313" key="12">
    <source>
        <dbReference type="EMBL" id="OAA78922.1"/>
    </source>
</evidence>
<organism evidence="12 13">
    <name type="scientific">Akanthomyces lecanii RCEF 1005</name>
    <dbReference type="NCBI Taxonomy" id="1081108"/>
    <lineage>
        <taxon>Eukaryota</taxon>
        <taxon>Fungi</taxon>
        <taxon>Dikarya</taxon>
        <taxon>Ascomycota</taxon>
        <taxon>Pezizomycotina</taxon>
        <taxon>Sordariomycetes</taxon>
        <taxon>Hypocreomycetidae</taxon>
        <taxon>Hypocreales</taxon>
        <taxon>Cordycipitaceae</taxon>
        <taxon>Akanthomyces</taxon>
        <taxon>Cordyceps confragosa</taxon>
    </lineage>
</organism>
<feature type="transmembrane region" description="Helical" evidence="9">
    <location>
        <begin position="481"/>
        <end position="506"/>
    </location>
</feature>
<comment type="subcellular location">
    <subcellularLocation>
        <location evidence="1">Membrane</location>
    </subcellularLocation>
</comment>
<reference evidence="12 13" key="1">
    <citation type="journal article" date="2016" name="Genome Biol. Evol.">
        <title>Divergent and convergent evolution of fungal pathogenicity.</title>
        <authorList>
            <person name="Shang Y."/>
            <person name="Xiao G."/>
            <person name="Zheng P."/>
            <person name="Cen K."/>
            <person name="Zhan S."/>
            <person name="Wang C."/>
        </authorList>
    </citation>
    <scope>NUCLEOTIDE SEQUENCE [LARGE SCALE GENOMIC DNA]</scope>
    <source>
        <strain evidence="12 13">RCEF 1005</strain>
    </source>
</reference>
<dbReference type="SUPFAM" id="SSF90123">
    <property type="entry name" value="ABC transporter transmembrane region"/>
    <property type="match status" value="2"/>
</dbReference>
<evidence type="ECO:0000256" key="6">
    <source>
        <dbReference type="ARBA" id="ARBA00022989"/>
    </source>
</evidence>
<dbReference type="GO" id="GO:0016887">
    <property type="term" value="F:ATP hydrolysis activity"/>
    <property type="evidence" value="ECO:0007669"/>
    <property type="project" value="InterPro"/>
</dbReference>
<evidence type="ECO:0000259" key="11">
    <source>
        <dbReference type="PROSITE" id="PS50929"/>
    </source>
</evidence>
<evidence type="ECO:0000256" key="5">
    <source>
        <dbReference type="ARBA" id="ARBA00022840"/>
    </source>
</evidence>
<dbReference type="OrthoDB" id="4867492at2759"/>
<dbReference type="EMBL" id="AZHF01000002">
    <property type="protein sequence ID" value="OAA78922.1"/>
    <property type="molecule type" value="Genomic_DNA"/>
</dbReference>
<name>A0A162K7D6_CORDF</name>
<dbReference type="InterPro" id="IPR036640">
    <property type="entry name" value="ABC1_TM_sf"/>
</dbReference>
<evidence type="ECO:0000313" key="13">
    <source>
        <dbReference type="Proteomes" id="UP000076881"/>
    </source>
</evidence>
<feature type="region of interest" description="Disordered" evidence="8">
    <location>
        <begin position="430"/>
        <end position="450"/>
    </location>
</feature>
<dbReference type="PANTHER" id="PTHR24223">
    <property type="entry name" value="ATP-BINDING CASSETTE SUB-FAMILY C"/>
    <property type="match status" value="1"/>
</dbReference>
<dbReference type="InterPro" id="IPR050173">
    <property type="entry name" value="ABC_transporter_C-like"/>
</dbReference>
<keyword evidence="13" id="KW-1185">Reference proteome</keyword>
<dbReference type="PROSITE" id="PS50929">
    <property type="entry name" value="ABC_TM1F"/>
    <property type="match status" value="1"/>
</dbReference>
<dbReference type="Proteomes" id="UP000076881">
    <property type="component" value="Unassembled WGS sequence"/>
</dbReference>
<evidence type="ECO:0000256" key="1">
    <source>
        <dbReference type="ARBA" id="ARBA00004370"/>
    </source>
</evidence>
<keyword evidence="7 9" id="KW-0472">Membrane</keyword>
<evidence type="ECO:0000256" key="2">
    <source>
        <dbReference type="ARBA" id="ARBA00022448"/>
    </source>
</evidence>
<evidence type="ECO:0000256" key="8">
    <source>
        <dbReference type="SAM" id="MobiDB-lite"/>
    </source>
</evidence>
<evidence type="ECO:0000256" key="4">
    <source>
        <dbReference type="ARBA" id="ARBA00022741"/>
    </source>
</evidence>
<protein>
    <submittedName>
        <fullName evidence="12">Vacuolar metal resistance and drug detoxification protein</fullName>
    </submittedName>
</protein>